<dbReference type="OrthoDB" id="1631251at2759"/>
<name>A0A6D2K8A8_9BRAS</name>
<dbReference type="Pfam" id="PF00646">
    <property type="entry name" value="F-box"/>
    <property type="match status" value="1"/>
</dbReference>
<dbReference type="CDD" id="cd22157">
    <property type="entry name" value="F-box_AtFBW1-like"/>
    <property type="match status" value="1"/>
</dbReference>
<dbReference type="EMBL" id="CACVBM020001329">
    <property type="protein sequence ID" value="CAA7045772.1"/>
    <property type="molecule type" value="Genomic_DNA"/>
</dbReference>
<dbReference type="InterPro" id="IPR050796">
    <property type="entry name" value="SCF_F-box_component"/>
</dbReference>
<dbReference type="SMART" id="SM00256">
    <property type="entry name" value="FBOX"/>
    <property type="match status" value="1"/>
</dbReference>
<feature type="domain" description="F-box" evidence="1">
    <location>
        <begin position="1"/>
        <end position="46"/>
    </location>
</feature>
<dbReference type="PANTHER" id="PTHR31672">
    <property type="entry name" value="BNACNNG10540D PROTEIN"/>
    <property type="match status" value="1"/>
</dbReference>
<dbReference type="NCBIfam" id="TIGR01640">
    <property type="entry name" value="F_box_assoc_1"/>
    <property type="match status" value="1"/>
</dbReference>
<dbReference type="Pfam" id="PF07734">
    <property type="entry name" value="FBA_1"/>
    <property type="match status" value="2"/>
</dbReference>
<proteinExistence type="predicted"/>
<organism evidence="2 3">
    <name type="scientific">Microthlaspi erraticum</name>
    <dbReference type="NCBI Taxonomy" id="1685480"/>
    <lineage>
        <taxon>Eukaryota</taxon>
        <taxon>Viridiplantae</taxon>
        <taxon>Streptophyta</taxon>
        <taxon>Embryophyta</taxon>
        <taxon>Tracheophyta</taxon>
        <taxon>Spermatophyta</taxon>
        <taxon>Magnoliopsida</taxon>
        <taxon>eudicotyledons</taxon>
        <taxon>Gunneridae</taxon>
        <taxon>Pentapetalae</taxon>
        <taxon>rosids</taxon>
        <taxon>malvids</taxon>
        <taxon>Brassicales</taxon>
        <taxon>Brassicaceae</taxon>
        <taxon>Coluteocarpeae</taxon>
        <taxon>Microthlaspi</taxon>
    </lineage>
</organism>
<protein>
    <recommendedName>
        <fullName evidence="1">F-box domain-containing protein</fullName>
    </recommendedName>
</protein>
<dbReference type="InterPro" id="IPR017451">
    <property type="entry name" value="F-box-assoc_interact_dom"/>
</dbReference>
<dbReference type="SUPFAM" id="SSF81383">
    <property type="entry name" value="F-box domain"/>
    <property type="match status" value="1"/>
</dbReference>
<evidence type="ECO:0000313" key="2">
    <source>
        <dbReference type="EMBL" id="CAA7045772.1"/>
    </source>
</evidence>
<dbReference type="AlphaFoldDB" id="A0A6D2K8A8"/>
<reference evidence="2" key="1">
    <citation type="submission" date="2020-01" db="EMBL/GenBank/DDBJ databases">
        <authorList>
            <person name="Mishra B."/>
        </authorList>
    </citation>
    <scope>NUCLEOTIDE SEQUENCE [LARGE SCALE GENOMIC DNA]</scope>
</reference>
<comment type="caution">
    <text evidence="2">The sequence shown here is derived from an EMBL/GenBank/DDBJ whole genome shotgun (WGS) entry which is preliminary data.</text>
</comment>
<evidence type="ECO:0000259" key="1">
    <source>
        <dbReference type="PROSITE" id="PS50181"/>
    </source>
</evidence>
<accession>A0A6D2K8A8</accession>
<dbReference type="PROSITE" id="PS50181">
    <property type="entry name" value="FBOX"/>
    <property type="match status" value="1"/>
</dbReference>
<dbReference type="InterPro" id="IPR001810">
    <property type="entry name" value="F-box_dom"/>
</dbReference>
<dbReference type="InterPro" id="IPR006527">
    <property type="entry name" value="F-box-assoc_dom_typ1"/>
</dbReference>
<dbReference type="PANTHER" id="PTHR31672:SF13">
    <property type="entry name" value="F-BOX PROTEIN CPR30-LIKE"/>
    <property type="match status" value="1"/>
</dbReference>
<dbReference type="Proteomes" id="UP000467841">
    <property type="component" value="Unassembled WGS sequence"/>
</dbReference>
<gene>
    <name evidence="2" type="ORF">MERR_LOCUS33007</name>
</gene>
<evidence type="ECO:0000313" key="3">
    <source>
        <dbReference type="Proteomes" id="UP000467841"/>
    </source>
</evidence>
<dbReference type="Gene3D" id="1.20.1280.50">
    <property type="match status" value="1"/>
</dbReference>
<keyword evidence="3" id="KW-1185">Reference proteome</keyword>
<dbReference type="InterPro" id="IPR036047">
    <property type="entry name" value="F-box-like_dom_sf"/>
</dbReference>
<sequence>MMIFDLPLDLESEILSRVPAISLSQFRSTCKRWNALFKDPPFVKKNSAREATQVILNDLRRVRSVNVNLHGTHSIYGPFLTFTGTLKSLKDSKDVEISILSQCNGLLLCTTKDDRLVVWNPCTGQTKWIKSNKSNQNQTVYKYFLGYENKKGYKILSLSTVIGIYEFNSDSWKVLKDLDRREWCRLHNKHDGENFGRLSLPFKSHEDGNYETVALSVVREEKLAVLRFGRVSFEMKIWVTTKH</sequence>